<accession>A0A7M2SX56</accession>
<dbReference type="Proteomes" id="UP000594205">
    <property type="component" value="Chromosome"/>
</dbReference>
<dbReference type="KEGG" id="sfeu:IM697_20040"/>
<dbReference type="AlphaFoldDB" id="A0A7M2SX56"/>
<feature type="compositionally biased region" description="Polar residues" evidence="1">
    <location>
        <begin position="87"/>
        <end position="101"/>
    </location>
</feature>
<name>A0A7M2SX56_9ACTN</name>
<gene>
    <name evidence="2" type="ORF">IM697_20040</name>
</gene>
<protein>
    <submittedName>
        <fullName evidence="2">Uncharacterized protein</fullName>
    </submittedName>
</protein>
<organism evidence="2 3">
    <name type="scientific">Streptomyces ferrugineus</name>
    <dbReference type="NCBI Taxonomy" id="1413221"/>
    <lineage>
        <taxon>Bacteria</taxon>
        <taxon>Bacillati</taxon>
        <taxon>Actinomycetota</taxon>
        <taxon>Actinomycetes</taxon>
        <taxon>Kitasatosporales</taxon>
        <taxon>Streptomycetaceae</taxon>
        <taxon>Streptomyces</taxon>
    </lineage>
</organism>
<evidence type="ECO:0000256" key="1">
    <source>
        <dbReference type="SAM" id="MobiDB-lite"/>
    </source>
</evidence>
<keyword evidence="3" id="KW-1185">Reference proteome</keyword>
<evidence type="ECO:0000313" key="2">
    <source>
        <dbReference type="EMBL" id="QOV40489.1"/>
    </source>
</evidence>
<proteinExistence type="predicted"/>
<dbReference type="EMBL" id="CP063373">
    <property type="protein sequence ID" value="QOV40489.1"/>
    <property type="molecule type" value="Genomic_DNA"/>
</dbReference>
<evidence type="ECO:0000313" key="3">
    <source>
        <dbReference type="Proteomes" id="UP000594205"/>
    </source>
</evidence>
<reference evidence="2 3" key="1">
    <citation type="submission" date="2020-10" db="EMBL/GenBank/DDBJ databases">
        <title>Streptomyces ferrugineus complate genome analysis.</title>
        <authorList>
            <person name="Anwar N."/>
        </authorList>
    </citation>
    <scope>NUCLEOTIDE SEQUENCE [LARGE SCALE GENOMIC DNA]</scope>
    <source>
        <strain evidence="2 3">CCTCC AA2014009</strain>
    </source>
</reference>
<sequence>MVTARSPRRMDRIRSDAGPLLRLLAFAVLLFGVLVTHGVHVESVQGHLSTSAMAAAGPAADGARHGVVDPVPQFAAEGDVHHGGGHESTQPGEQCASGQPQQGSALALPCLAASVRASAGADDASTVRLSAADRAVDGASPAALRAASVVQQV</sequence>
<feature type="region of interest" description="Disordered" evidence="1">
    <location>
        <begin position="77"/>
        <end position="101"/>
    </location>
</feature>